<dbReference type="GO" id="GO:0032981">
    <property type="term" value="P:mitochondrial respiratory chain complex I assembly"/>
    <property type="evidence" value="ECO:0007669"/>
    <property type="project" value="TreeGrafter"/>
</dbReference>
<proteinExistence type="inferred from homology"/>
<gene>
    <name evidence="2" type="ORF">CUNI_LOCUS3838</name>
</gene>
<evidence type="ECO:0000313" key="3">
    <source>
        <dbReference type="Proteomes" id="UP000678393"/>
    </source>
</evidence>
<keyword evidence="3" id="KW-1185">Reference proteome</keyword>
<evidence type="ECO:0000256" key="1">
    <source>
        <dbReference type="ARBA" id="ARBA00007355"/>
    </source>
</evidence>
<comment type="caution">
    <text evidence="2">The sequence shown here is derived from an EMBL/GenBank/DDBJ whole genome shotgun (WGS) entry which is preliminary data.</text>
</comment>
<protein>
    <recommendedName>
        <fullName evidence="4">NADH dehydrogenase [ubiquinone] 1 alpha subcomplex assembly factor 2</fullName>
    </recommendedName>
</protein>
<organism evidence="2 3">
    <name type="scientific">Candidula unifasciata</name>
    <dbReference type="NCBI Taxonomy" id="100452"/>
    <lineage>
        <taxon>Eukaryota</taxon>
        <taxon>Metazoa</taxon>
        <taxon>Spiralia</taxon>
        <taxon>Lophotrochozoa</taxon>
        <taxon>Mollusca</taxon>
        <taxon>Gastropoda</taxon>
        <taxon>Heterobranchia</taxon>
        <taxon>Euthyneura</taxon>
        <taxon>Panpulmonata</taxon>
        <taxon>Eupulmonata</taxon>
        <taxon>Stylommatophora</taxon>
        <taxon>Helicina</taxon>
        <taxon>Helicoidea</taxon>
        <taxon>Geomitridae</taxon>
        <taxon>Candidula</taxon>
    </lineage>
</organism>
<name>A0A8S3YT80_9EUPU</name>
<dbReference type="PANTHER" id="PTHR32470:SF2">
    <property type="entry name" value="NADH DEHYDROGENASE [UBIQUINONE] 1 ALPHA SUBCOMPLEX ASSEMBLY FACTOR 2"/>
    <property type="match status" value="1"/>
</dbReference>
<comment type="similarity">
    <text evidence="1">Belongs to the complex I NDUFA12 subunit family.</text>
</comment>
<dbReference type="GO" id="GO:0005739">
    <property type="term" value="C:mitochondrion"/>
    <property type="evidence" value="ECO:0007669"/>
    <property type="project" value="TreeGrafter"/>
</dbReference>
<sequence>MARYIGGFKRAVVNFKNSLFIMKQKDTYVGSDQYGNKYFERVEDKGHGMRASRYIEEPKNVETHYLPEVPVEWNAWLRGLRKEPPTPEEIEANHKQMLKTKLRAAELEKKYPSKKPLITPRDGVAEDIKSNIKNIAFPEYDDLEVAAGELSEKAKKAK</sequence>
<dbReference type="GO" id="GO:0045271">
    <property type="term" value="C:respiratory chain complex I"/>
    <property type="evidence" value="ECO:0007669"/>
    <property type="project" value="InterPro"/>
</dbReference>
<reference evidence="2" key="1">
    <citation type="submission" date="2021-04" db="EMBL/GenBank/DDBJ databases">
        <authorList>
            <consortium name="Molecular Ecology Group"/>
        </authorList>
    </citation>
    <scope>NUCLEOTIDE SEQUENCE</scope>
</reference>
<dbReference type="Pfam" id="PF05071">
    <property type="entry name" value="NDUFA12"/>
    <property type="match status" value="1"/>
</dbReference>
<evidence type="ECO:0000313" key="2">
    <source>
        <dbReference type="EMBL" id="CAG5118280.1"/>
    </source>
</evidence>
<dbReference type="Proteomes" id="UP000678393">
    <property type="component" value="Unassembled WGS sequence"/>
</dbReference>
<dbReference type="OrthoDB" id="10255576at2759"/>
<dbReference type="PANTHER" id="PTHR32470">
    <property type="entry name" value="ADH DEHYDROGENASE [UBIQUINONE] 1 ALPHA SUBCOMPLEX ASSEMBLY FACTOR 2"/>
    <property type="match status" value="1"/>
</dbReference>
<accession>A0A8S3YT80</accession>
<dbReference type="InterPro" id="IPR052618">
    <property type="entry name" value="ComplexI_NDUFA12"/>
</dbReference>
<dbReference type="InterPro" id="IPR007763">
    <property type="entry name" value="NDUFA12"/>
</dbReference>
<dbReference type="AlphaFoldDB" id="A0A8S3YT80"/>
<dbReference type="EMBL" id="CAJHNH020000527">
    <property type="protein sequence ID" value="CAG5118280.1"/>
    <property type="molecule type" value="Genomic_DNA"/>
</dbReference>
<evidence type="ECO:0008006" key="4">
    <source>
        <dbReference type="Google" id="ProtNLM"/>
    </source>
</evidence>